<proteinExistence type="predicted"/>
<keyword evidence="3" id="KW-1185">Reference proteome</keyword>
<evidence type="ECO:0000313" key="3">
    <source>
        <dbReference type="Proteomes" id="UP000030011"/>
    </source>
</evidence>
<dbReference type="Gene3D" id="3.40.960.10">
    <property type="entry name" value="VSR Endonuclease"/>
    <property type="match status" value="1"/>
</dbReference>
<organism evidence="2 3">
    <name type="scientific">Knoellia subterranea KCTC 19937</name>
    <dbReference type="NCBI Taxonomy" id="1385521"/>
    <lineage>
        <taxon>Bacteria</taxon>
        <taxon>Bacillati</taxon>
        <taxon>Actinomycetota</taxon>
        <taxon>Actinomycetes</taxon>
        <taxon>Micrococcales</taxon>
        <taxon>Intrasporangiaceae</taxon>
        <taxon>Knoellia</taxon>
    </lineage>
</organism>
<comment type="caution">
    <text evidence="2">The sequence shown here is derived from an EMBL/GenBank/DDBJ whole genome shotgun (WGS) entry which is preliminary data.</text>
</comment>
<sequence>MNPRLLTIASVQHDVFTAAEAHAVDVDDAELRSLVRAGEIVRVRRGAYVLASTWTDADHEEVLRLRVLAILRTRGEDVATHQAALALRRLPLHGVRLDVVDVQAKVGRVRLSAGLRTQPGSLPHVKIDGARAVSIEHAVVQVLLRSGLEAALVPLDAALRQKKCTLSDVRDAVATLVPSHRKALGENLIALADPKSESPGETRTRLLLHDLGHEWRSQVTICDGNGGFIARVDFLVAGRVILEFDGLKKCAGAKGFTALAAEKRREDELRALGYAIVRLVWADLSHPERVAAKLTRALAA</sequence>
<dbReference type="OrthoDB" id="5517693at2"/>
<name>A0A0A0JQA0_9MICO</name>
<protein>
    <recommendedName>
        <fullName evidence="1">AbiEi antitoxin N-terminal domain-containing protein</fullName>
    </recommendedName>
</protein>
<dbReference type="EMBL" id="AVPK01000001">
    <property type="protein sequence ID" value="KGN39625.1"/>
    <property type="molecule type" value="Genomic_DNA"/>
</dbReference>
<dbReference type="AlphaFoldDB" id="A0A0A0JQA0"/>
<dbReference type="STRING" id="1385521.N803_02830"/>
<accession>A0A0A0JQA0</accession>
<dbReference type="RefSeq" id="WP_035902381.1">
    <property type="nucleotide sequence ID" value="NZ_AVPK01000001.1"/>
</dbReference>
<dbReference type="InterPro" id="IPR025159">
    <property type="entry name" value="AbiEi_N"/>
</dbReference>
<dbReference type="Proteomes" id="UP000030011">
    <property type="component" value="Unassembled WGS sequence"/>
</dbReference>
<dbReference type="Pfam" id="PF13338">
    <property type="entry name" value="AbiEi_4"/>
    <property type="match status" value="1"/>
</dbReference>
<dbReference type="eggNOG" id="COG5340">
    <property type="taxonomic scope" value="Bacteria"/>
</dbReference>
<evidence type="ECO:0000259" key="1">
    <source>
        <dbReference type="Pfam" id="PF13338"/>
    </source>
</evidence>
<feature type="domain" description="AbiEi antitoxin N-terminal" evidence="1">
    <location>
        <begin position="4"/>
        <end position="51"/>
    </location>
</feature>
<evidence type="ECO:0000313" key="2">
    <source>
        <dbReference type="EMBL" id="KGN39625.1"/>
    </source>
</evidence>
<gene>
    <name evidence="2" type="ORF">N803_02830</name>
</gene>
<reference evidence="2 3" key="1">
    <citation type="submission" date="2013-08" db="EMBL/GenBank/DDBJ databases">
        <title>The genome sequence of Knoellia subterranea.</title>
        <authorList>
            <person name="Zhu W."/>
            <person name="Wang G."/>
        </authorList>
    </citation>
    <scope>NUCLEOTIDE SEQUENCE [LARGE SCALE GENOMIC DNA]</scope>
    <source>
        <strain evidence="2 3">KCTC 19937</strain>
    </source>
</reference>